<dbReference type="PANTHER" id="PTHR15398:SF4">
    <property type="entry name" value="BROMODOMAIN-CONTAINING PROTEIN 8 ISOFORM X1"/>
    <property type="match status" value="1"/>
</dbReference>
<dbReference type="Proteomes" id="UP000027135">
    <property type="component" value="Unassembled WGS sequence"/>
</dbReference>
<dbReference type="InterPro" id="IPR036427">
    <property type="entry name" value="Bromodomain-like_sf"/>
</dbReference>
<sequence length="1160" mass="127544">MAVNVIEGILSSTQGLKLKRIPIDTWSIKEKLCLASAVLRSGDQNWMSVSRALRLFGEPGRPVDWFSQKSCALQYGNLLENVDTPKRKKRTDKSGSEHVETPGEAIVRNLTHERISELKRLLQEERAMYLKMKEEVAQIKAGQVDDKLGEMCQQIEVEEKQKDRDAEAHKQWLQERQEKKIELERAWKPPVTAASPHRKKIQRGPGGSRRNSSQSEPSSEADSVVDSPLSEPLNVDVIGDETSEVLAEVKPVVPTPTSPLLTSLLKSPSPAPSSQSSILHSAITAHHRGVSSNPTITSLLHSSPGIPAPGVSSVAPPPVTVSSSLKNLVTSAIGTAGGEDMPKPSSTSPAAGAPTLSMLLELPPSLPGKPLPELPVSSVAKLPNQHLHPSTNKAEEVCHPQHQEMRVRREVGTDEPVEVVEVEQNSDAVTIPNLRDQVVGMEVVVGPQDIRPVDLPHGPSQKLIDEELEVVSQAIADVEKMEQEEHASRKALLEAESLSDSKEADDKREVAEDMLENVHMLMEMPVVVADSGPEPETVAEVIEVPALGSRTSDAEIVIVDGSMLVGQEEVPPDTQCQVVEVVLTGKNGDGSKQDVISEGTEPDVHQEAFEDGNEKDVSLPDKTVTVQDKHWDSIRENKEDDSVEKTSTDVAGENETLIGEAVINKDFELDEGSRIEVVAIEIPTSKAEEMEINKANAEEDLNKEKVQSVKEDEDEMVVKEKKQDAPTVEATECDKVDSGNETGLEVTHAATKESYSSEETHEQDIDSCKIKKELITSDVEKEVKKESLGGEVEENGRAERDVADAVEKEDLPAPEPPGGNVEGVKKESMKQEVETEDLMTETYEVTEKISEAAEEDDSHAESSEDEKKAGEKPWTAAEHAEEPISENTSVLHSSTGGKTWKEDDEEEYEDEDKKEKGGGDELKQAPDNTATQKVAARADTPSTEDDKTNDAVEPPRNNRRRGIIVTPIDSVPNSPAAPITDEDREYRAWKKSIMLLYGRLATHKYASLFLRPITDDQAPGYSGIVHRPIDLSTIKKNIELGVTRTTAEFQRDVMLMFLNSIMYNKTSHFVHKMARQMQQEGMQHVQDFLTTQMLVQVVGEAPLRRETRTTEANKQRDFLSTPGGSSSQDETDGPPSQNSKRKRPEQDRGSAKKRKLGADE</sequence>
<feature type="compositionally biased region" description="Polar residues" evidence="3">
    <location>
        <begin position="885"/>
        <end position="897"/>
    </location>
</feature>
<evidence type="ECO:0000256" key="2">
    <source>
        <dbReference type="PROSITE-ProRule" id="PRU00035"/>
    </source>
</evidence>
<dbReference type="EMBL" id="KK852669">
    <property type="protein sequence ID" value="KDR18841.1"/>
    <property type="molecule type" value="Genomic_DNA"/>
</dbReference>
<feature type="compositionally biased region" description="Basic and acidic residues" evidence="3">
    <location>
        <begin position="911"/>
        <end position="924"/>
    </location>
</feature>
<feature type="compositionally biased region" description="Basic and acidic residues" evidence="3">
    <location>
        <begin position="1144"/>
        <end position="1160"/>
    </location>
</feature>
<feature type="compositionally biased region" description="Low complexity" evidence="3">
    <location>
        <begin position="208"/>
        <end position="222"/>
    </location>
</feature>
<dbReference type="PROSITE" id="PS50014">
    <property type="entry name" value="BROMODOMAIN_2"/>
    <property type="match status" value="1"/>
</dbReference>
<accession>A0A067R8G4</accession>
<dbReference type="FunCoup" id="A0A067R8G4">
    <property type="interactions" value="1695"/>
</dbReference>
<feature type="region of interest" description="Disordered" evidence="3">
    <location>
        <begin position="183"/>
        <end position="231"/>
    </location>
</feature>
<feature type="region of interest" description="Disordered" evidence="3">
    <location>
        <begin position="486"/>
        <end position="508"/>
    </location>
</feature>
<feature type="region of interest" description="Disordered" evidence="3">
    <location>
        <begin position="1105"/>
        <end position="1160"/>
    </location>
</feature>
<dbReference type="STRING" id="136037.A0A067R8G4"/>
<feature type="compositionally biased region" description="Basic and acidic residues" evidence="3">
    <location>
        <begin position="1105"/>
        <end position="1117"/>
    </location>
</feature>
<dbReference type="CDD" id="cd05507">
    <property type="entry name" value="Bromo_brd8_like"/>
    <property type="match status" value="1"/>
</dbReference>
<protein>
    <submittedName>
        <fullName evidence="5">Bromodomain-containing protein 8</fullName>
    </submittedName>
</protein>
<dbReference type="PRINTS" id="PR00503">
    <property type="entry name" value="BROMODOMAIN"/>
</dbReference>
<evidence type="ECO:0000259" key="4">
    <source>
        <dbReference type="PROSITE" id="PS50014"/>
    </source>
</evidence>
<keyword evidence="1 2" id="KW-0103">Bromodomain</keyword>
<name>A0A067R8G4_ZOONE</name>
<feature type="region of interest" description="Disordered" evidence="3">
    <location>
        <begin position="779"/>
        <end position="979"/>
    </location>
</feature>
<dbReference type="SMART" id="SM00297">
    <property type="entry name" value="BROMO"/>
    <property type="match status" value="1"/>
</dbReference>
<feature type="compositionally biased region" description="Basic and acidic residues" evidence="3">
    <location>
        <begin position="859"/>
        <end position="871"/>
    </location>
</feature>
<feature type="domain" description="Bromo" evidence="4">
    <location>
        <begin position="1001"/>
        <end position="1071"/>
    </location>
</feature>
<feature type="region of interest" description="Disordered" evidence="3">
    <location>
        <begin position="334"/>
        <end position="353"/>
    </location>
</feature>
<feature type="region of interest" description="Disordered" evidence="3">
    <location>
        <begin position="696"/>
        <end position="765"/>
    </location>
</feature>
<feature type="compositionally biased region" description="Basic and acidic residues" evidence="3">
    <location>
        <begin position="779"/>
        <end position="811"/>
    </location>
</feature>
<gene>
    <name evidence="5" type="ORF">L798_07287</name>
</gene>
<dbReference type="eggNOG" id="ENOG502QRPS">
    <property type="taxonomic scope" value="Eukaryota"/>
</dbReference>
<feature type="compositionally biased region" description="Basic and acidic residues" evidence="3">
    <location>
        <begin position="823"/>
        <end position="833"/>
    </location>
</feature>
<evidence type="ECO:0000256" key="3">
    <source>
        <dbReference type="SAM" id="MobiDB-lite"/>
    </source>
</evidence>
<evidence type="ECO:0000256" key="1">
    <source>
        <dbReference type="ARBA" id="ARBA00023117"/>
    </source>
</evidence>
<dbReference type="OMA" id="FGTRECE"/>
<organism evidence="5 6">
    <name type="scientific">Zootermopsis nevadensis</name>
    <name type="common">Dampwood termite</name>
    <dbReference type="NCBI Taxonomy" id="136037"/>
    <lineage>
        <taxon>Eukaryota</taxon>
        <taxon>Metazoa</taxon>
        <taxon>Ecdysozoa</taxon>
        <taxon>Arthropoda</taxon>
        <taxon>Hexapoda</taxon>
        <taxon>Insecta</taxon>
        <taxon>Pterygota</taxon>
        <taxon>Neoptera</taxon>
        <taxon>Polyneoptera</taxon>
        <taxon>Dictyoptera</taxon>
        <taxon>Blattodea</taxon>
        <taxon>Blattoidea</taxon>
        <taxon>Termitoidae</taxon>
        <taxon>Termopsidae</taxon>
        <taxon>Zootermopsis</taxon>
    </lineage>
</organism>
<evidence type="ECO:0000313" key="5">
    <source>
        <dbReference type="EMBL" id="KDR18841.1"/>
    </source>
</evidence>
<dbReference type="InterPro" id="IPR037966">
    <property type="entry name" value="Brd8_Bromo_dom"/>
</dbReference>
<dbReference type="PANTHER" id="PTHR15398">
    <property type="entry name" value="BROMODOMAIN-CONTAINING PROTEIN 8"/>
    <property type="match status" value="1"/>
</dbReference>
<feature type="compositionally biased region" description="Basic and acidic residues" evidence="3">
    <location>
        <begin position="696"/>
        <end position="724"/>
    </location>
</feature>
<dbReference type="InterPro" id="IPR001487">
    <property type="entry name" value="Bromodomain"/>
</dbReference>
<dbReference type="Pfam" id="PF00439">
    <property type="entry name" value="Bromodomain"/>
    <property type="match status" value="1"/>
</dbReference>
<reference evidence="5 6" key="1">
    <citation type="journal article" date="2014" name="Nat. Commun.">
        <title>Molecular traces of alternative social organization in a termite genome.</title>
        <authorList>
            <person name="Terrapon N."/>
            <person name="Li C."/>
            <person name="Robertson H.M."/>
            <person name="Ji L."/>
            <person name="Meng X."/>
            <person name="Booth W."/>
            <person name="Chen Z."/>
            <person name="Childers C.P."/>
            <person name="Glastad K.M."/>
            <person name="Gokhale K."/>
            <person name="Gowin J."/>
            <person name="Gronenberg W."/>
            <person name="Hermansen R.A."/>
            <person name="Hu H."/>
            <person name="Hunt B.G."/>
            <person name="Huylmans A.K."/>
            <person name="Khalil S.M."/>
            <person name="Mitchell R.D."/>
            <person name="Munoz-Torres M.C."/>
            <person name="Mustard J.A."/>
            <person name="Pan H."/>
            <person name="Reese J.T."/>
            <person name="Scharf M.E."/>
            <person name="Sun F."/>
            <person name="Vogel H."/>
            <person name="Xiao J."/>
            <person name="Yang W."/>
            <person name="Yang Z."/>
            <person name="Yang Z."/>
            <person name="Zhou J."/>
            <person name="Zhu J."/>
            <person name="Brent C.S."/>
            <person name="Elsik C.G."/>
            <person name="Goodisman M.A."/>
            <person name="Liberles D.A."/>
            <person name="Roe R.M."/>
            <person name="Vargo E.L."/>
            <person name="Vilcinskas A."/>
            <person name="Wang J."/>
            <person name="Bornberg-Bauer E."/>
            <person name="Korb J."/>
            <person name="Zhang G."/>
            <person name="Liebig J."/>
        </authorList>
    </citation>
    <scope>NUCLEOTIDE SEQUENCE [LARGE SCALE GENOMIC DNA]</scope>
    <source>
        <tissue evidence="5">Whole organism</tissue>
    </source>
</reference>
<dbReference type="SUPFAM" id="SSF47370">
    <property type="entry name" value="Bromodomain"/>
    <property type="match status" value="1"/>
</dbReference>
<dbReference type="AlphaFoldDB" id="A0A067R8G4"/>
<evidence type="ECO:0000313" key="6">
    <source>
        <dbReference type="Proteomes" id="UP000027135"/>
    </source>
</evidence>
<proteinExistence type="predicted"/>
<feature type="compositionally biased region" description="Polar residues" evidence="3">
    <location>
        <begin position="1122"/>
        <end position="1138"/>
    </location>
</feature>
<dbReference type="Gene3D" id="1.20.920.10">
    <property type="entry name" value="Bromodomain-like"/>
    <property type="match status" value="1"/>
</dbReference>
<dbReference type="InParanoid" id="A0A067R8G4"/>
<dbReference type="GO" id="GO:0035267">
    <property type="term" value="C:NuA4 histone acetyltransferase complex"/>
    <property type="evidence" value="ECO:0007669"/>
    <property type="project" value="TreeGrafter"/>
</dbReference>
<keyword evidence="6" id="KW-1185">Reference proteome</keyword>